<dbReference type="PROSITE" id="PS51860">
    <property type="entry name" value="REM_1"/>
    <property type="match status" value="2"/>
</dbReference>
<dbReference type="GO" id="GO:0010606">
    <property type="term" value="P:positive regulation of cytoplasmic mRNA processing body assembly"/>
    <property type="evidence" value="ECO:0007669"/>
    <property type="project" value="EnsemblFungi"/>
</dbReference>
<evidence type="ECO:0000256" key="13">
    <source>
        <dbReference type="ARBA" id="ARBA00047470"/>
    </source>
</evidence>
<comment type="similarity">
    <text evidence="1">Belongs to the protein kinase superfamily. AGC Ser/Thr protein kinase family. PKC subfamily.</text>
</comment>
<dbReference type="InterPro" id="IPR046349">
    <property type="entry name" value="C1-like_sf"/>
</dbReference>
<keyword evidence="6" id="KW-0479">Metal-binding</keyword>
<dbReference type="CDD" id="cd11620">
    <property type="entry name" value="HR1_PKC-like_2_fungi"/>
    <property type="match status" value="1"/>
</dbReference>
<evidence type="ECO:0000259" key="20">
    <source>
        <dbReference type="PROSITE" id="PS50081"/>
    </source>
</evidence>
<feature type="domain" description="Phorbol-ester/DAG-type" evidence="20">
    <location>
        <begin position="426"/>
        <end position="473"/>
    </location>
</feature>
<dbReference type="GO" id="GO:0032186">
    <property type="term" value="P:cellular bud neck septin ring organization"/>
    <property type="evidence" value="ECO:0007669"/>
    <property type="project" value="EnsemblFungi"/>
</dbReference>
<dbReference type="SUPFAM" id="SSF57889">
    <property type="entry name" value="Cysteine-rich domain"/>
    <property type="match status" value="2"/>
</dbReference>
<dbReference type="InterPro" id="IPR000008">
    <property type="entry name" value="C2_dom"/>
</dbReference>
<evidence type="ECO:0000256" key="3">
    <source>
        <dbReference type="ARBA" id="ARBA00022527"/>
    </source>
</evidence>
<feature type="domain" description="C2" evidence="18">
    <location>
        <begin position="192"/>
        <end position="308"/>
    </location>
</feature>
<dbReference type="PANTHER" id="PTHR24351">
    <property type="entry name" value="RIBOSOMAL PROTEIN S6 KINASE"/>
    <property type="match status" value="1"/>
</dbReference>
<sequence length="1103" mass="126458">MSQPLDTEKVNDILRKIDRERKLAEGASHLRKKTNNPSVIQKCNTQVREAQKNIEYLESILRKLQISSANERSASNSPTKNTGPLDSEKDKQNHPYNTARQRPLFTALDLLKYDCPSLGHKIQYMMQLLEFKIQVETQYREANEKMYNLYQVDGDRSSIALAQRGRSESDRKLQLMKRALKEYQSMYIDLDDISRENAMINTLRKNPLSGILTIQINSIRGVDHIQSPMFSRNPECFLSIKIDDSEKAKTRGSRNDKWSDFFEIKVERANELSITIYDKVNDQNVPVGLFWLSLSDIAEEIRRQKVRKERVTSEQWISTGTVDDDIQSGAKSSNATLLDSVPDLSNQDPKYNPNVQSAYSDSSTTSIPIRSNGWFSLEPSGEIYLTLGFVKTNESKTRTDHHNFASGLGRHGAIRQRKEETIDAQGHRFVQKNFYNIMSCAVCNEFLRYNGYQCEDCLFLCHQKCIKNIIAKCISKSSSDINSVDTKLNHKIPHRFVPVTNRGAKWCCHCGYILPFGKKNVRKCDECGIMCHANCVHYVPDLCGISPKTIELILEALRAGQQKSKKKAAATKSSSSVPLAIQKTGASEKTLLHLGKTNTDLLLPSNDQNISAEVGRLAADIYPAKAVNNKSIEEQREQSLSPQRVVSRQESLSPQRVGQTSQVQSPVRVQTKQTQINDDNNRGLPKLPLEGKLEGTYHSEDLRVSTNDGTQDIPEEFEHTTIQIEYEQLHVKAQQHQQQHQQQHHKPPHQAQHHAQHQHHGQRQKRRHRRRYGLDDFKFLSVLGKGNFGKVMLAEYVSNNQLCAIKVLKKNFIVENDEVESTKSEKRVFLVANKYKHPFMLSLYQSFQTENRIYFVMEYISGGDLMWHVQQKRFSLRRAQFYASEILLALKFLHDHGIIYRDLKLDNIMLTESGHIKLADYGLCKENMWYGKTTRTFCGTPELMAPEIISGEQTYDKAVDWWAFGVLLYQMILTKTPFKGDDEEEVFNAILTDEPLYPINMSKESVDIIQKLLTRDPKLRLGSSERDALDIMEHPYFADVNFDDVLALKIKPPYIPQIDDPREAHCFEEEFTSQAAKLTPVNTVLSPKIQEMFRGFTYSIDDE</sequence>
<dbReference type="PROSITE" id="PS00479">
    <property type="entry name" value="ZF_DAG_PE_1"/>
    <property type="match status" value="2"/>
</dbReference>
<dbReference type="Pfam" id="PF00069">
    <property type="entry name" value="Pkinase"/>
    <property type="match status" value="1"/>
</dbReference>
<dbReference type="GO" id="GO:1903139">
    <property type="term" value="P:positive regulation of cell integrity MAPK cascade"/>
    <property type="evidence" value="ECO:0007669"/>
    <property type="project" value="EnsemblFungi"/>
</dbReference>
<dbReference type="GO" id="GO:0010494">
    <property type="term" value="C:cytoplasmic stress granule"/>
    <property type="evidence" value="ECO:0007669"/>
    <property type="project" value="EnsemblFungi"/>
</dbReference>
<dbReference type="InterPro" id="IPR017892">
    <property type="entry name" value="Pkinase_C"/>
</dbReference>
<feature type="binding site" evidence="15">
    <location>
        <position position="806"/>
    </location>
    <ligand>
        <name>ATP</name>
        <dbReference type="ChEBI" id="CHEBI:30616"/>
    </ligand>
</feature>
<evidence type="ECO:0000259" key="22">
    <source>
        <dbReference type="PROSITE" id="PS51860"/>
    </source>
</evidence>
<feature type="domain" description="AGC-kinase C-terminal" evidence="21">
    <location>
        <begin position="1038"/>
        <end position="1103"/>
    </location>
</feature>
<dbReference type="InterPro" id="IPR000961">
    <property type="entry name" value="AGC-kinase_C"/>
</dbReference>
<dbReference type="GO" id="GO:0060237">
    <property type="term" value="P:regulation of fungal-type cell wall organization"/>
    <property type="evidence" value="ECO:0007669"/>
    <property type="project" value="EnsemblFungi"/>
</dbReference>
<feature type="domain" description="REM-1" evidence="22">
    <location>
        <begin position="1"/>
        <end position="70"/>
    </location>
</feature>
<keyword evidence="9" id="KW-0418">Kinase</keyword>
<feature type="compositionally biased region" description="Polar residues" evidence="17">
    <location>
        <begin position="638"/>
        <end position="678"/>
    </location>
</feature>
<evidence type="ECO:0000313" key="23">
    <source>
        <dbReference type="EMBL" id="KGK39074.1"/>
    </source>
</evidence>
<feature type="region of interest" description="Disordered" evidence="17">
    <location>
        <begin position="69"/>
        <end position="98"/>
    </location>
</feature>
<dbReference type="InterPro" id="IPR011072">
    <property type="entry name" value="HR1_rho-bd"/>
</dbReference>
<dbReference type="Gene3D" id="3.30.200.20">
    <property type="entry name" value="Phosphorylase Kinase, domain 1"/>
    <property type="match status" value="1"/>
</dbReference>
<gene>
    <name evidence="23" type="ORF">JL09_g1750</name>
</gene>
<feature type="region of interest" description="Disordered" evidence="17">
    <location>
        <begin position="632"/>
        <end position="691"/>
    </location>
</feature>
<dbReference type="InterPro" id="IPR036274">
    <property type="entry name" value="HR1_rpt_sf"/>
</dbReference>
<dbReference type="PROSITE" id="PS50011">
    <property type="entry name" value="PROTEIN_KINASE_DOM"/>
    <property type="match status" value="1"/>
</dbReference>
<comment type="catalytic activity">
    <reaction evidence="12">
        <text>L-threonyl-[protein] + ATP = O-phospho-L-threonyl-[protein] + ADP + H(+)</text>
        <dbReference type="Rhea" id="RHEA:46608"/>
        <dbReference type="Rhea" id="RHEA-COMP:11060"/>
        <dbReference type="Rhea" id="RHEA-COMP:11605"/>
        <dbReference type="ChEBI" id="CHEBI:15378"/>
        <dbReference type="ChEBI" id="CHEBI:30013"/>
        <dbReference type="ChEBI" id="CHEBI:30616"/>
        <dbReference type="ChEBI" id="CHEBI:61977"/>
        <dbReference type="ChEBI" id="CHEBI:456216"/>
        <dbReference type="EC" id="2.7.11.13"/>
    </reaction>
</comment>
<dbReference type="Gene3D" id="3.30.60.20">
    <property type="match status" value="2"/>
</dbReference>
<evidence type="ECO:0000256" key="6">
    <source>
        <dbReference type="ARBA" id="ARBA00022723"/>
    </source>
</evidence>
<dbReference type="Gene3D" id="1.10.510.10">
    <property type="entry name" value="Transferase(Phosphotransferase) domain 1"/>
    <property type="match status" value="1"/>
</dbReference>
<dbReference type="GO" id="GO:0106310">
    <property type="term" value="F:protein serine kinase activity"/>
    <property type="evidence" value="ECO:0007669"/>
    <property type="project" value="RHEA"/>
</dbReference>
<keyword evidence="7 15" id="KW-0547">Nucleotide-binding</keyword>
<dbReference type="CDD" id="cd05570">
    <property type="entry name" value="STKc_PKC"/>
    <property type="match status" value="1"/>
</dbReference>
<feature type="domain" description="REM-1" evidence="22">
    <location>
        <begin position="112"/>
        <end position="189"/>
    </location>
</feature>
<dbReference type="InterPro" id="IPR008271">
    <property type="entry name" value="Ser/Thr_kinase_AS"/>
</dbReference>
<dbReference type="eggNOG" id="KOG0694">
    <property type="taxonomic scope" value="Eukaryota"/>
</dbReference>
<dbReference type="GO" id="GO:0008270">
    <property type="term" value="F:zinc ion binding"/>
    <property type="evidence" value="ECO:0007669"/>
    <property type="project" value="UniProtKB-KW"/>
</dbReference>
<evidence type="ECO:0000313" key="24">
    <source>
        <dbReference type="Proteomes" id="UP000029867"/>
    </source>
</evidence>
<dbReference type="GO" id="GO:0004697">
    <property type="term" value="F:diacylglycerol-dependent serine/threonine kinase activity"/>
    <property type="evidence" value="ECO:0007669"/>
    <property type="project" value="UniProtKB-EC"/>
</dbReference>
<dbReference type="EMBL" id="JQFK01000012">
    <property type="protein sequence ID" value="KGK39074.1"/>
    <property type="molecule type" value="Genomic_DNA"/>
</dbReference>
<comment type="caution">
    <text evidence="23">The sequence shown here is derived from an EMBL/GenBank/DDBJ whole genome shotgun (WGS) entry which is preliminary data.</text>
</comment>
<dbReference type="GO" id="GO:0009267">
    <property type="term" value="P:cellular response to starvation"/>
    <property type="evidence" value="ECO:0007669"/>
    <property type="project" value="EnsemblFungi"/>
</dbReference>
<dbReference type="FunFam" id="3.30.60.20:FF:000064">
    <property type="entry name" value="Protein kinase C"/>
    <property type="match status" value="1"/>
</dbReference>
<evidence type="ECO:0000256" key="5">
    <source>
        <dbReference type="ARBA" id="ARBA00022679"/>
    </source>
</evidence>
<dbReference type="SMART" id="SM00239">
    <property type="entry name" value="C2"/>
    <property type="match status" value="1"/>
</dbReference>
<feature type="domain" description="Protein kinase" evidence="19">
    <location>
        <begin position="777"/>
        <end position="1037"/>
    </location>
</feature>
<dbReference type="GO" id="GO:0034063">
    <property type="term" value="P:stress granule assembly"/>
    <property type="evidence" value="ECO:0007669"/>
    <property type="project" value="EnsemblFungi"/>
</dbReference>
<dbReference type="InterPro" id="IPR002219">
    <property type="entry name" value="PKC_DAG/PE"/>
</dbReference>
<feature type="compositionally biased region" description="Polar residues" evidence="17">
    <location>
        <begin position="69"/>
        <end position="84"/>
    </location>
</feature>
<dbReference type="Proteomes" id="UP000029867">
    <property type="component" value="Unassembled WGS sequence"/>
</dbReference>
<dbReference type="EC" id="2.7.11.13" evidence="2"/>
<dbReference type="Pfam" id="PF00433">
    <property type="entry name" value="Pkinase_C"/>
    <property type="match status" value="1"/>
</dbReference>
<dbReference type="GO" id="GO:0090334">
    <property type="term" value="P:regulation of cell wall (1-&gt;3)-beta-D-glucan biosynthetic process"/>
    <property type="evidence" value="ECO:0007669"/>
    <property type="project" value="EnsemblFungi"/>
</dbReference>
<evidence type="ECO:0000256" key="7">
    <source>
        <dbReference type="ARBA" id="ARBA00022741"/>
    </source>
</evidence>
<dbReference type="GO" id="GO:0005524">
    <property type="term" value="F:ATP binding"/>
    <property type="evidence" value="ECO:0007669"/>
    <property type="project" value="UniProtKB-UniRule"/>
</dbReference>
<dbReference type="PROSITE" id="PS50081">
    <property type="entry name" value="ZF_DAG_PE_2"/>
    <property type="match status" value="2"/>
</dbReference>
<dbReference type="GO" id="GO:0005634">
    <property type="term" value="C:nucleus"/>
    <property type="evidence" value="ECO:0007669"/>
    <property type="project" value="EnsemblFungi"/>
</dbReference>
<dbReference type="PROSITE" id="PS50004">
    <property type="entry name" value="C2"/>
    <property type="match status" value="1"/>
</dbReference>
<dbReference type="InterPro" id="IPR000719">
    <property type="entry name" value="Prot_kinase_dom"/>
</dbReference>
<evidence type="ECO:0000256" key="2">
    <source>
        <dbReference type="ARBA" id="ARBA00012429"/>
    </source>
</evidence>
<dbReference type="PROSITE" id="PS00108">
    <property type="entry name" value="PROTEIN_KINASE_ST"/>
    <property type="match status" value="1"/>
</dbReference>
<dbReference type="InterPro" id="IPR035892">
    <property type="entry name" value="C2_domain_sf"/>
</dbReference>
<dbReference type="GO" id="GO:0009272">
    <property type="term" value="P:fungal-type cell wall biogenesis"/>
    <property type="evidence" value="ECO:0007669"/>
    <property type="project" value="EnsemblFungi"/>
</dbReference>
<name>A0A099P463_PICKU</name>
<dbReference type="SUPFAM" id="SSF56112">
    <property type="entry name" value="Protein kinase-like (PK-like)"/>
    <property type="match status" value="1"/>
</dbReference>
<feature type="domain" description="Phorbol-ester/DAG-type" evidence="20">
    <location>
        <begin position="493"/>
        <end position="543"/>
    </location>
</feature>
<keyword evidence="8" id="KW-0863">Zinc-finger</keyword>
<dbReference type="GO" id="GO:0005856">
    <property type="term" value="C:cytoskeleton"/>
    <property type="evidence" value="ECO:0007669"/>
    <property type="project" value="EnsemblFungi"/>
</dbReference>
<keyword evidence="10" id="KW-0862">Zinc</keyword>
<accession>A0A099P463</accession>
<dbReference type="Pfam" id="PF00130">
    <property type="entry name" value="C1_1"/>
    <property type="match status" value="2"/>
</dbReference>
<dbReference type="HOGENOM" id="CLU_000288_54_0_1"/>
<evidence type="ECO:0000256" key="8">
    <source>
        <dbReference type="ARBA" id="ARBA00022771"/>
    </source>
</evidence>
<dbReference type="GO" id="GO:0030447">
    <property type="term" value="P:filamentous growth"/>
    <property type="evidence" value="ECO:0007669"/>
    <property type="project" value="UniProtKB-ARBA"/>
</dbReference>
<dbReference type="SUPFAM" id="SSF49562">
    <property type="entry name" value="C2 domain (Calcium/lipid-binding domain, CaLB)"/>
    <property type="match status" value="1"/>
</dbReference>
<dbReference type="GO" id="GO:0000935">
    <property type="term" value="C:division septum"/>
    <property type="evidence" value="ECO:0007669"/>
    <property type="project" value="EnsemblFungi"/>
</dbReference>
<protein>
    <recommendedName>
        <fullName evidence="2">protein kinase C</fullName>
        <ecNumber evidence="2">2.7.11.13</ecNumber>
    </recommendedName>
</protein>
<evidence type="ECO:0000256" key="15">
    <source>
        <dbReference type="PROSITE-ProRule" id="PRU10141"/>
    </source>
</evidence>
<evidence type="ECO:0000256" key="17">
    <source>
        <dbReference type="SAM" id="MobiDB-lite"/>
    </source>
</evidence>
<dbReference type="GO" id="GO:0060211">
    <property type="term" value="P:regulation of nuclear-transcribed mRNA poly(A) tail shortening"/>
    <property type="evidence" value="ECO:0007669"/>
    <property type="project" value="EnsemblFungi"/>
</dbReference>
<evidence type="ECO:0000256" key="16">
    <source>
        <dbReference type="SAM" id="Coils"/>
    </source>
</evidence>
<evidence type="ECO:0000256" key="14">
    <source>
        <dbReference type="PROSITE-ProRule" id="PRU01207"/>
    </source>
</evidence>
<evidence type="ECO:0000256" key="1">
    <source>
        <dbReference type="ARBA" id="ARBA00005490"/>
    </source>
</evidence>
<dbReference type="CDD" id="cd20823">
    <property type="entry name" value="C1_ScPKC1-like_rpt2"/>
    <property type="match status" value="1"/>
</dbReference>
<dbReference type="SUPFAM" id="SSF46585">
    <property type="entry name" value="HR1 repeat"/>
    <property type="match status" value="1"/>
</dbReference>
<feature type="region of interest" description="Disordered" evidence="17">
    <location>
        <begin position="731"/>
        <end position="768"/>
    </location>
</feature>
<dbReference type="SMART" id="SM00742">
    <property type="entry name" value="Hr1"/>
    <property type="match status" value="2"/>
</dbReference>
<feature type="coiled-coil region" evidence="16">
    <location>
        <begin position="40"/>
        <end position="67"/>
    </location>
</feature>
<keyword evidence="5" id="KW-0808">Transferase</keyword>
<dbReference type="Pfam" id="PF02185">
    <property type="entry name" value="HR1"/>
    <property type="match status" value="2"/>
</dbReference>
<evidence type="ECO:0000259" key="18">
    <source>
        <dbReference type="PROSITE" id="PS50004"/>
    </source>
</evidence>
<dbReference type="GO" id="GO:1902660">
    <property type="term" value="P:negative regulation of glucose mediated signaling pathway"/>
    <property type="evidence" value="ECO:0007669"/>
    <property type="project" value="EnsemblFungi"/>
</dbReference>
<dbReference type="FunFam" id="1.10.510.10:FF:000210">
    <property type="entry name" value="Non-specific serine/threonine protein kinase"/>
    <property type="match status" value="1"/>
</dbReference>
<dbReference type="AlphaFoldDB" id="A0A099P463"/>
<dbReference type="VEuPathDB" id="FungiDB:C5L36_0B04260"/>
<proteinExistence type="inferred from homology"/>
<dbReference type="GO" id="GO:0070610">
    <property type="term" value="P:regulation of fungal-type cell wall (1-&gt;3)-alpha-glucan biosynthetic process"/>
    <property type="evidence" value="ECO:0007669"/>
    <property type="project" value="EnsemblFungi"/>
</dbReference>
<dbReference type="FunFam" id="3.30.200.20:FF:000103">
    <property type="entry name" value="Protein kinase C"/>
    <property type="match status" value="1"/>
</dbReference>
<evidence type="ECO:0000259" key="21">
    <source>
        <dbReference type="PROSITE" id="PS51285"/>
    </source>
</evidence>
<dbReference type="GO" id="GO:0035556">
    <property type="term" value="P:intracellular signal transduction"/>
    <property type="evidence" value="ECO:0007669"/>
    <property type="project" value="EnsemblFungi"/>
</dbReference>
<comment type="catalytic activity">
    <reaction evidence="13">
        <text>L-seryl-[protein] + ATP = O-phospho-L-seryl-[protein] + ADP + H(+)</text>
        <dbReference type="Rhea" id="RHEA:17989"/>
        <dbReference type="Rhea" id="RHEA-COMP:9863"/>
        <dbReference type="Rhea" id="RHEA-COMP:11604"/>
        <dbReference type="ChEBI" id="CHEBI:15378"/>
        <dbReference type="ChEBI" id="CHEBI:29999"/>
        <dbReference type="ChEBI" id="CHEBI:30616"/>
        <dbReference type="ChEBI" id="CHEBI:83421"/>
        <dbReference type="ChEBI" id="CHEBI:456216"/>
        <dbReference type="EC" id="2.7.11.13"/>
    </reaction>
</comment>
<dbReference type="SMART" id="SM00109">
    <property type="entry name" value="C1"/>
    <property type="match status" value="2"/>
</dbReference>
<dbReference type="SMART" id="SM00133">
    <property type="entry name" value="S_TK_X"/>
    <property type="match status" value="1"/>
</dbReference>
<dbReference type="PROSITE" id="PS51285">
    <property type="entry name" value="AGC_KINASE_CTER"/>
    <property type="match status" value="1"/>
</dbReference>
<feature type="region of interest" description="Disordered" evidence="17">
    <location>
        <begin position="337"/>
        <end position="365"/>
    </location>
</feature>
<keyword evidence="14 16" id="KW-0175">Coiled coil</keyword>
<evidence type="ECO:0000256" key="4">
    <source>
        <dbReference type="ARBA" id="ARBA00022553"/>
    </source>
</evidence>
<dbReference type="GO" id="GO:0030427">
    <property type="term" value="C:site of polarized growth"/>
    <property type="evidence" value="ECO:0007669"/>
    <property type="project" value="EnsemblFungi"/>
</dbReference>
<dbReference type="CDD" id="cd20822">
    <property type="entry name" value="C1_ScPKC1-like_rpt1"/>
    <property type="match status" value="1"/>
</dbReference>
<dbReference type="GO" id="GO:0000425">
    <property type="term" value="P:pexophagy"/>
    <property type="evidence" value="ECO:0007669"/>
    <property type="project" value="EnsemblFungi"/>
</dbReference>
<reference evidence="24" key="1">
    <citation type="journal article" date="2014" name="Microb. Cell Fact.">
        <title>Exploiting Issatchenkia orientalis SD108 for succinic acid production.</title>
        <authorList>
            <person name="Xiao H."/>
            <person name="Shao Z."/>
            <person name="Jiang Y."/>
            <person name="Dole S."/>
            <person name="Zhao H."/>
        </authorList>
    </citation>
    <scope>NUCLEOTIDE SEQUENCE [LARGE SCALE GENOMIC DNA]</scope>
    <source>
        <strain evidence="24">SD108</strain>
    </source>
</reference>
<dbReference type="InterPro" id="IPR017441">
    <property type="entry name" value="Protein_kinase_ATP_BS"/>
</dbReference>
<keyword evidence="11 15" id="KW-0067">ATP-binding</keyword>
<dbReference type="GO" id="GO:2000769">
    <property type="term" value="P:regulation of establishment or maintenance of cell polarity regulating cell shape"/>
    <property type="evidence" value="ECO:0007669"/>
    <property type="project" value="EnsemblFungi"/>
</dbReference>
<keyword evidence="3" id="KW-0723">Serine/threonine-protein kinase</keyword>
<keyword evidence="4" id="KW-0597">Phosphoprotein</keyword>
<evidence type="ECO:0000256" key="9">
    <source>
        <dbReference type="ARBA" id="ARBA00022777"/>
    </source>
</evidence>
<dbReference type="PROSITE" id="PS00107">
    <property type="entry name" value="PROTEIN_KINASE_ATP"/>
    <property type="match status" value="1"/>
</dbReference>
<evidence type="ECO:0000256" key="11">
    <source>
        <dbReference type="ARBA" id="ARBA00022840"/>
    </source>
</evidence>
<dbReference type="SMART" id="SM00220">
    <property type="entry name" value="S_TKc"/>
    <property type="match status" value="1"/>
</dbReference>
<dbReference type="InterPro" id="IPR037312">
    <property type="entry name" value="PKC-like_HR1"/>
</dbReference>
<evidence type="ECO:0000259" key="19">
    <source>
        <dbReference type="PROSITE" id="PS50011"/>
    </source>
</evidence>
<organism evidence="23 24">
    <name type="scientific">Pichia kudriavzevii</name>
    <name type="common">Yeast</name>
    <name type="synonym">Issatchenkia orientalis</name>
    <dbReference type="NCBI Taxonomy" id="4909"/>
    <lineage>
        <taxon>Eukaryota</taxon>
        <taxon>Fungi</taxon>
        <taxon>Dikarya</taxon>
        <taxon>Ascomycota</taxon>
        <taxon>Saccharomycotina</taxon>
        <taxon>Pichiomycetes</taxon>
        <taxon>Pichiales</taxon>
        <taxon>Pichiaceae</taxon>
        <taxon>Pichia</taxon>
    </lineage>
</organism>
<feature type="compositionally biased region" description="Basic residues" evidence="17">
    <location>
        <begin position="742"/>
        <end position="768"/>
    </location>
</feature>
<evidence type="ECO:0000256" key="12">
    <source>
        <dbReference type="ARBA" id="ARBA00047272"/>
    </source>
</evidence>
<evidence type="ECO:0000256" key="10">
    <source>
        <dbReference type="ARBA" id="ARBA00022833"/>
    </source>
</evidence>
<dbReference type="InterPro" id="IPR011009">
    <property type="entry name" value="Kinase-like_dom_sf"/>
</dbReference>